<dbReference type="PROSITE" id="PS00678">
    <property type="entry name" value="WD_REPEATS_1"/>
    <property type="match status" value="2"/>
</dbReference>
<proteinExistence type="predicted"/>
<dbReference type="InterPro" id="IPR019775">
    <property type="entry name" value="WD40_repeat_CS"/>
</dbReference>
<dbReference type="EMBL" id="NPDY01000002">
    <property type="protein sequence ID" value="PJZ70606.1"/>
    <property type="molecule type" value="Genomic_DNA"/>
</dbReference>
<evidence type="ECO:0000256" key="1">
    <source>
        <dbReference type="ARBA" id="ARBA00022574"/>
    </source>
</evidence>
<keyword evidence="1 3" id="KW-0853">WD repeat</keyword>
<name>A0A2M9ZP09_9LEPT</name>
<evidence type="ECO:0000256" key="2">
    <source>
        <dbReference type="ARBA" id="ARBA00022737"/>
    </source>
</evidence>
<dbReference type="EMBL" id="NPDZ01000003">
    <property type="protein sequence ID" value="PJZ73818.1"/>
    <property type="molecule type" value="Genomic_DNA"/>
</dbReference>
<sequence>MKSSFLRTNLLLLTSFLFFSDKLFPGESQVLRKEIAILKGHEKPITKLEFSKDLSYLATGAEDNRIILWELKSLQPRKTFSGHSDFISSLSFSNDNRYLLSGSKDKTAILWDLSKGEPVCKISSFKDLVNQTSFSKDSKLFAISVFYENSIHIYKTSDCKEVKVINQNGIVSGLDFSNEENTIVSASGDTYEKDLYIWSFPDQKLLGNFGNHGDGVRFIFVSKKYIGSGSRNSPLTLWDKASGKLSASFTDSNEKLNQTVDSIAINSSEDHIAATFDFSCNLGIWNIRGKKKIAVIPSNFETCFSTLRFKTPKSVLAALSPGTEIHLIEVTIP</sequence>
<dbReference type="Proteomes" id="UP000231962">
    <property type="component" value="Unassembled WGS sequence"/>
</dbReference>
<dbReference type="SUPFAM" id="SSF50978">
    <property type="entry name" value="WD40 repeat-like"/>
    <property type="match status" value="1"/>
</dbReference>
<evidence type="ECO:0000313" key="7">
    <source>
        <dbReference type="Proteomes" id="UP000231990"/>
    </source>
</evidence>
<dbReference type="Gene3D" id="2.130.10.10">
    <property type="entry name" value="YVTN repeat-like/Quinoprotein amine dehydrogenase"/>
    <property type="match status" value="2"/>
</dbReference>
<evidence type="ECO:0000313" key="5">
    <source>
        <dbReference type="EMBL" id="PJZ73818.1"/>
    </source>
</evidence>
<dbReference type="AlphaFoldDB" id="A0A2M9ZP09"/>
<feature type="repeat" description="WD" evidence="3">
    <location>
        <begin position="80"/>
        <end position="121"/>
    </location>
</feature>
<comment type="caution">
    <text evidence="5">The sequence shown here is derived from an EMBL/GenBank/DDBJ whole genome shotgun (WGS) entry which is preliminary data.</text>
</comment>
<reference evidence="6 7" key="1">
    <citation type="submission" date="2017-07" db="EMBL/GenBank/DDBJ databases">
        <title>Leptospira spp. isolated from tropical soils.</title>
        <authorList>
            <person name="Thibeaux R."/>
            <person name="Iraola G."/>
            <person name="Ferres I."/>
            <person name="Bierque E."/>
            <person name="Girault D."/>
            <person name="Soupe-Gilbert M.-E."/>
            <person name="Picardeau M."/>
            <person name="Goarant C."/>
        </authorList>
    </citation>
    <scope>NUCLEOTIDE SEQUENCE [LARGE SCALE GENOMIC DNA]</scope>
    <source>
        <strain evidence="5 7">FH1-B-B1</strain>
        <strain evidence="4 6">FH1-B-C1</strain>
    </source>
</reference>
<dbReference type="InterPro" id="IPR015943">
    <property type="entry name" value="WD40/YVTN_repeat-like_dom_sf"/>
</dbReference>
<keyword evidence="2" id="KW-0677">Repeat</keyword>
<dbReference type="InterPro" id="IPR001680">
    <property type="entry name" value="WD40_rpt"/>
</dbReference>
<accession>A0A2M9ZP09</accession>
<dbReference type="SMART" id="SM00320">
    <property type="entry name" value="WD40"/>
    <property type="match status" value="6"/>
</dbReference>
<organism evidence="5 7">
    <name type="scientific">Leptospira perolatii</name>
    <dbReference type="NCBI Taxonomy" id="2023191"/>
    <lineage>
        <taxon>Bacteria</taxon>
        <taxon>Pseudomonadati</taxon>
        <taxon>Spirochaetota</taxon>
        <taxon>Spirochaetia</taxon>
        <taxon>Leptospirales</taxon>
        <taxon>Leptospiraceae</taxon>
        <taxon>Leptospira</taxon>
    </lineage>
</organism>
<dbReference type="OrthoDB" id="9805828at2"/>
<evidence type="ECO:0000313" key="6">
    <source>
        <dbReference type="Proteomes" id="UP000231962"/>
    </source>
</evidence>
<evidence type="ECO:0000313" key="4">
    <source>
        <dbReference type="EMBL" id="PJZ70606.1"/>
    </source>
</evidence>
<dbReference type="RefSeq" id="WP_100712614.1">
    <property type="nucleotide sequence ID" value="NZ_NPDY01000002.1"/>
</dbReference>
<gene>
    <name evidence="4" type="ORF">CH360_03435</name>
    <name evidence="5" type="ORF">CH373_06575</name>
</gene>
<dbReference type="PANTHER" id="PTHR19848:SF8">
    <property type="entry name" value="F-BOX AND WD REPEAT DOMAIN CONTAINING 7"/>
    <property type="match status" value="1"/>
</dbReference>
<protein>
    <submittedName>
        <fullName evidence="5">Uncharacterized protein</fullName>
    </submittedName>
</protein>
<dbReference type="PRINTS" id="PR00320">
    <property type="entry name" value="GPROTEINBRPT"/>
</dbReference>
<dbReference type="InterPro" id="IPR036322">
    <property type="entry name" value="WD40_repeat_dom_sf"/>
</dbReference>
<dbReference type="PROSITE" id="PS50082">
    <property type="entry name" value="WD_REPEATS_2"/>
    <property type="match status" value="2"/>
</dbReference>
<feature type="repeat" description="WD" evidence="3">
    <location>
        <begin position="38"/>
        <end position="79"/>
    </location>
</feature>
<evidence type="ECO:0000256" key="3">
    <source>
        <dbReference type="PROSITE-ProRule" id="PRU00221"/>
    </source>
</evidence>
<dbReference type="Pfam" id="PF00400">
    <property type="entry name" value="WD40"/>
    <property type="match status" value="2"/>
</dbReference>
<dbReference type="PANTHER" id="PTHR19848">
    <property type="entry name" value="WD40 REPEAT PROTEIN"/>
    <property type="match status" value="1"/>
</dbReference>
<keyword evidence="6" id="KW-1185">Reference proteome</keyword>
<dbReference type="CDD" id="cd00200">
    <property type="entry name" value="WD40"/>
    <property type="match status" value="1"/>
</dbReference>
<dbReference type="InterPro" id="IPR020472">
    <property type="entry name" value="WD40_PAC1"/>
</dbReference>
<dbReference type="PROSITE" id="PS50294">
    <property type="entry name" value="WD_REPEATS_REGION"/>
    <property type="match status" value="2"/>
</dbReference>
<dbReference type="Proteomes" id="UP000231990">
    <property type="component" value="Unassembled WGS sequence"/>
</dbReference>